<evidence type="ECO:0000313" key="4">
    <source>
        <dbReference type="Proteomes" id="UP000663868"/>
    </source>
</evidence>
<dbReference type="Proteomes" id="UP000663868">
    <property type="component" value="Unassembled WGS sequence"/>
</dbReference>
<dbReference type="EMBL" id="CAJOBB010002204">
    <property type="protein sequence ID" value="CAF3947823.1"/>
    <property type="molecule type" value="Genomic_DNA"/>
</dbReference>
<evidence type="ECO:0000259" key="2">
    <source>
        <dbReference type="Pfam" id="PF00787"/>
    </source>
</evidence>
<keyword evidence="1" id="KW-0472">Membrane</keyword>
<dbReference type="InterPro" id="IPR001683">
    <property type="entry name" value="PX_dom"/>
</dbReference>
<dbReference type="Gene3D" id="3.30.1520.10">
    <property type="entry name" value="Phox-like domain"/>
    <property type="match status" value="1"/>
</dbReference>
<gene>
    <name evidence="3" type="ORF">KXQ929_LOCUS25427</name>
</gene>
<evidence type="ECO:0000313" key="3">
    <source>
        <dbReference type="EMBL" id="CAF3947823.1"/>
    </source>
</evidence>
<accession>A0A819KP38</accession>
<feature type="transmembrane region" description="Helical" evidence="1">
    <location>
        <begin position="41"/>
        <end position="63"/>
    </location>
</feature>
<dbReference type="InterPro" id="IPR036871">
    <property type="entry name" value="PX_dom_sf"/>
</dbReference>
<comment type="caution">
    <text evidence="3">The sequence shown here is derived from an EMBL/GenBank/DDBJ whole genome shotgun (WGS) entry which is preliminary data.</text>
</comment>
<feature type="non-terminal residue" evidence="3">
    <location>
        <position position="272"/>
    </location>
</feature>
<reference evidence="3" key="1">
    <citation type="submission" date="2021-02" db="EMBL/GenBank/DDBJ databases">
        <authorList>
            <person name="Nowell W R."/>
        </authorList>
    </citation>
    <scope>NUCLEOTIDE SEQUENCE</scope>
</reference>
<feature type="transmembrane region" description="Helical" evidence="1">
    <location>
        <begin position="7"/>
        <end position="29"/>
    </location>
</feature>
<dbReference type="GO" id="GO:0035091">
    <property type="term" value="F:phosphatidylinositol binding"/>
    <property type="evidence" value="ECO:0007669"/>
    <property type="project" value="InterPro"/>
</dbReference>
<keyword evidence="1" id="KW-0812">Transmembrane</keyword>
<feature type="domain" description="PX" evidence="2">
    <location>
        <begin position="163"/>
        <end position="214"/>
    </location>
</feature>
<dbReference type="Pfam" id="PF00787">
    <property type="entry name" value="PX"/>
    <property type="match status" value="1"/>
</dbReference>
<sequence length="272" mass="30795">MGFAERFPRWITGILGVVQLAITAAIIGLELRSAYIDLAHGTIWAGLWCGLVFIITCITMLFITCCCRGRCCASYVLILNILSGALACVIIYFDQVFINDLCKCYLGDQICCALRGIPSLQSNYSAILDECALAITHNNSASLVCPSVPYDKLGLIKAQLGCAVVPHLPRKVLLHLRTTKLIEQRRQLLEIYLNELLRRCQQQSIMPDELARFIQIPPYDNENYLSRKDHQQQLEEQFMNNDQDEDEMKYVLEHAPCISIGDYCPWNNDNRG</sequence>
<name>A0A819KP38_9BILA</name>
<organism evidence="3 4">
    <name type="scientific">Adineta steineri</name>
    <dbReference type="NCBI Taxonomy" id="433720"/>
    <lineage>
        <taxon>Eukaryota</taxon>
        <taxon>Metazoa</taxon>
        <taxon>Spiralia</taxon>
        <taxon>Gnathifera</taxon>
        <taxon>Rotifera</taxon>
        <taxon>Eurotatoria</taxon>
        <taxon>Bdelloidea</taxon>
        <taxon>Adinetida</taxon>
        <taxon>Adinetidae</taxon>
        <taxon>Adineta</taxon>
    </lineage>
</organism>
<evidence type="ECO:0000256" key="1">
    <source>
        <dbReference type="SAM" id="Phobius"/>
    </source>
</evidence>
<proteinExistence type="predicted"/>
<protein>
    <recommendedName>
        <fullName evidence="2">PX domain-containing protein</fullName>
    </recommendedName>
</protein>
<dbReference type="AlphaFoldDB" id="A0A819KP38"/>
<feature type="transmembrane region" description="Helical" evidence="1">
    <location>
        <begin position="75"/>
        <end position="93"/>
    </location>
</feature>
<dbReference type="SUPFAM" id="SSF64268">
    <property type="entry name" value="PX domain"/>
    <property type="match status" value="1"/>
</dbReference>
<keyword evidence="1" id="KW-1133">Transmembrane helix</keyword>